<evidence type="ECO:0000256" key="1">
    <source>
        <dbReference type="SAM" id="MobiDB-lite"/>
    </source>
</evidence>
<evidence type="ECO:0000313" key="2">
    <source>
        <dbReference type="EMBL" id="OCF48604.1"/>
    </source>
</evidence>
<evidence type="ECO:0000313" key="3">
    <source>
        <dbReference type="EMBL" id="WWC73107.1"/>
    </source>
</evidence>
<name>A0A1B9HZB4_9TREE</name>
<dbReference type="EMBL" id="CP144528">
    <property type="protein sequence ID" value="WWC73107.1"/>
    <property type="molecule type" value="Genomic_DNA"/>
</dbReference>
<keyword evidence="4" id="KW-1185">Reference proteome</keyword>
<dbReference type="OrthoDB" id="2565054at2759"/>
<sequence>MHSIRKSTPPRHYWTDVQRIRLLEAIDGSLNYIHAFYPKRGNIPCENERAELDRLSNRSGLERHLCMIILDKTDWMKWMIKDGQIVDGDDGLSWAIKDNEGSENVDNPVRILLDFLDKRIQEFDRDLFQARTMEDEDESYSEECKIREKHHDLCASDWFPIYTNIKSLNHFHWRPRNPPLSEKDTFLSSFEPMGRTSTFVNQAESSESSIAASNLKQRLPITHYNTTSQTRYDHSSSSDLQLQKRPRNLDSNFETQSNESSTKRVKRRAPSIISISSDSEEEEIIQTPDNTIEIDSSDDDEIVITGFKSSARKPFLRPSPSPSSSSSFSATGIGGDDFFIRSYTRTTERVGYLTNFDESDNLDDIRRLSGPIINRNITQNGLSDHSEDESRPSTPPLPIDIHDDEDIRPSWQDTIIPHFMEDMFRDTSIRSYRLDLLHERMGITPIRRSPSPRIMIQSEPLRLYTQEYTDMNDAPRRGKIVYPPLIITDGTLEEYPIPIDDSSPQMNRKFIDINDVEEEEDLVIIGTNDISYDLNNRILPDKHISGSGSVQQSSIVIVEEEDDSWEIVER</sequence>
<reference evidence="2" key="3">
    <citation type="submission" date="2016-07" db="EMBL/GenBank/DDBJ databases">
        <title>Evolution of pathogenesis and genome organization in the Tremellales.</title>
        <authorList>
            <person name="Cuomo C."/>
            <person name="Litvintseva A."/>
            <person name="Heitman J."/>
            <person name="Chen Y."/>
            <person name="Sun S."/>
            <person name="Springer D."/>
            <person name="Dromer F."/>
            <person name="Young S."/>
            <person name="Zeng Q."/>
            <person name="Chapman S."/>
            <person name="Gujja S."/>
            <person name="Saif S."/>
            <person name="Birren B."/>
        </authorList>
    </citation>
    <scope>NUCLEOTIDE SEQUENCE</scope>
    <source>
        <strain evidence="2">CBS 10737</strain>
    </source>
</reference>
<reference evidence="3" key="4">
    <citation type="submission" date="2024-02" db="EMBL/GenBank/DDBJ databases">
        <title>Comparative genomics of Cryptococcus and Kwoniella reveals pathogenesis evolution and contrasting modes of karyotype evolution via chromosome fusion or intercentromeric recombination.</title>
        <authorList>
            <person name="Coelho M.A."/>
            <person name="David-Palma M."/>
            <person name="Shea T."/>
            <person name="Bowers K."/>
            <person name="McGinley-Smith S."/>
            <person name="Mohammad A.W."/>
            <person name="Gnirke A."/>
            <person name="Yurkov A.M."/>
            <person name="Nowrousian M."/>
            <person name="Sun S."/>
            <person name="Cuomo C.A."/>
            <person name="Heitman J."/>
        </authorList>
    </citation>
    <scope>NUCLEOTIDE SEQUENCE</scope>
    <source>
        <strain evidence="3">CBS 10737</strain>
    </source>
</reference>
<dbReference type="RefSeq" id="XP_019009823.1">
    <property type="nucleotide sequence ID" value="XM_019157105.1"/>
</dbReference>
<gene>
    <name evidence="2" type="ORF">I206_05384</name>
    <name evidence="3" type="ORF">I206_107072</name>
</gene>
<evidence type="ECO:0000313" key="4">
    <source>
        <dbReference type="Proteomes" id="UP000094020"/>
    </source>
</evidence>
<reference evidence="2" key="1">
    <citation type="submission" date="2013-07" db="EMBL/GenBank/DDBJ databases">
        <title>The Genome Sequence of Cryptococcus pinus CBS10737.</title>
        <authorList>
            <consortium name="The Broad Institute Genome Sequencing Platform"/>
            <person name="Cuomo C."/>
            <person name="Litvintseva A."/>
            <person name="Chen Y."/>
            <person name="Heitman J."/>
            <person name="Sun S."/>
            <person name="Springer D."/>
            <person name="Dromer F."/>
            <person name="Young S.K."/>
            <person name="Zeng Q."/>
            <person name="Gargeya S."/>
            <person name="Fitzgerald M."/>
            <person name="Abouelleil A."/>
            <person name="Alvarado L."/>
            <person name="Berlin A.M."/>
            <person name="Chapman S.B."/>
            <person name="Dewar J."/>
            <person name="Goldberg J."/>
            <person name="Griggs A."/>
            <person name="Gujja S."/>
            <person name="Hansen M."/>
            <person name="Howarth C."/>
            <person name="Imamovic A."/>
            <person name="Larimer J."/>
            <person name="McCowan C."/>
            <person name="Murphy C."/>
            <person name="Pearson M."/>
            <person name="Priest M."/>
            <person name="Roberts A."/>
            <person name="Saif S."/>
            <person name="Shea T."/>
            <person name="Sykes S."/>
            <person name="Wortman J."/>
            <person name="Nusbaum C."/>
            <person name="Birren B."/>
        </authorList>
    </citation>
    <scope>NUCLEOTIDE SEQUENCE [LARGE SCALE GENOMIC DNA]</scope>
    <source>
        <strain evidence="2">CBS 10737</strain>
    </source>
</reference>
<dbReference type="KEGG" id="kpin:30173753"/>
<organism evidence="2">
    <name type="scientific">Kwoniella pini CBS 10737</name>
    <dbReference type="NCBI Taxonomy" id="1296096"/>
    <lineage>
        <taxon>Eukaryota</taxon>
        <taxon>Fungi</taxon>
        <taxon>Dikarya</taxon>
        <taxon>Basidiomycota</taxon>
        <taxon>Agaricomycotina</taxon>
        <taxon>Tremellomycetes</taxon>
        <taxon>Tremellales</taxon>
        <taxon>Cryptococcaceae</taxon>
        <taxon>Kwoniella</taxon>
    </lineage>
</organism>
<dbReference type="AlphaFoldDB" id="A0A1B9HZB4"/>
<protein>
    <submittedName>
        <fullName evidence="2">Uncharacterized protein</fullName>
    </submittedName>
</protein>
<dbReference type="GeneID" id="30173753"/>
<feature type="compositionally biased region" description="Polar residues" evidence="1">
    <location>
        <begin position="249"/>
        <end position="260"/>
    </location>
</feature>
<accession>A0A1B9HZB4</accession>
<dbReference type="Proteomes" id="UP000094020">
    <property type="component" value="Chromosome 10"/>
</dbReference>
<reference evidence="3" key="2">
    <citation type="submission" date="2013-07" db="EMBL/GenBank/DDBJ databases">
        <authorList>
            <consortium name="The Broad Institute Genome Sequencing Platform"/>
            <person name="Cuomo C."/>
            <person name="Litvintseva A."/>
            <person name="Chen Y."/>
            <person name="Heitman J."/>
            <person name="Sun S."/>
            <person name="Springer D."/>
            <person name="Dromer F."/>
            <person name="Young S.K."/>
            <person name="Zeng Q."/>
            <person name="Gargeya S."/>
            <person name="Fitzgerald M."/>
            <person name="Abouelleil A."/>
            <person name="Alvarado L."/>
            <person name="Berlin A.M."/>
            <person name="Chapman S.B."/>
            <person name="Dewar J."/>
            <person name="Goldberg J."/>
            <person name="Griggs A."/>
            <person name="Gujja S."/>
            <person name="Hansen M."/>
            <person name="Howarth C."/>
            <person name="Imamovic A."/>
            <person name="Larimer J."/>
            <person name="McCowan C."/>
            <person name="Murphy C."/>
            <person name="Pearson M."/>
            <person name="Priest M."/>
            <person name="Roberts A."/>
            <person name="Saif S."/>
            <person name="Shea T."/>
            <person name="Sykes S."/>
            <person name="Wortman J."/>
            <person name="Nusbaum C."/>
            <person name="Birren B."/>
        </authorList>
    </citation>
    <scope>NUCLEOTIDE SEQUENCE</scope>
    <source>
        <strain evidence="3">CBS 10737</strain>
    </source>
</reference>
<feature type="region of interest" description="Disordered" evidence="1">
    <location>
        <begin position="376"/>
        <end position="404"/>
    </location>
</feature>
<dbReference type="EMBL" id="KI894013">
    <property type="protein sequence ID" value="OCF48604.1"/>
    <property type="molecule type" value="Genomic_DNA"/>
</dbReference>
<feature type="region of interest" description="Disordered" evidence="1">
    <location>
        <begin position="224"/>
        <end position="283"/>
    </location>
</feature>
<proteinExistence type="predicted"/>